<dbReference type="EMBL" id="CAXLJL010000933">
    <property type="protein sequence ID" value="CAL5141854.1"/>
    <property type="molecule type" value="Genomic_DNA"/>
</dbReference>
<evidence type="ECO:0000256" key="4">
    <source>
        <dbReference type="ARBA" id="ARBA00022771"/>
    </source>
</evidence>
<dbReference type="GO" id="GO:0005634">
    <property type="term" value="C:nucleus"/>
    <property type="evidence" value="ECO:0007669"/>
    <property type="project" value="UniProtKB-SubCell"/>
</dbReference>
<feature type="compositionally biased region" description="Polar residues" evidence="8">
    <location>
        <begin position="939"/>
        <end position="948"/>
    </location>
</feature>
<evidence type="ECO:0000256" key="3">
    <source>
        <dbReference type="ARBA" id="ARBA00022737"/>
    </source>
</evidence>
<comment type="subcellular location">
    <subcellularLocation>
        <location evidence="1">Nucleus</location>
    </subcellularLocation>
</comment>
<dbReference type="Proteomes" id="UP001497525">
    <property type="component" value="Unassembled WGS sequence"/>
</dbReference>
<accession>A0AAV2TWU5</accession>
<evidence type="ECO:0000313" key="11">
    <source>
        <dbReference type="Proteomes" id="UP001497525"/>
    </source>
</evidence>
<dbReference type="GO" id="GO:0008270">
    <property type="term" value="F:zinc ion binding"/>
    <property type="evidence" value="ECO:0007669"/>
    <property type="project" value="UniProtKB-KW"/>
</dbReference>
<keyword evidence="6" id="KW-0539">Nucleus</keyword>
<proteinExistence type="predicted"/>
<dbReference type="PANTHER" id="PTHR24406">
    <property type="entry name" value="TRANSCRIPTIONAL REPRESSOR CTCFL-RELATED"/>
    <property type="match status" value="1"/>
</dbReference>
<evidence type="ECO:0000256" key="2">
    <source>
        <dbReference type="ARBA" id="ARBA00022723"/>
    </source>
</evidence>
<reference evidence="10" key="1">
    <citation type="submission" date="2024-06" db="EMBL/GenBank/DDBJ databases">
        <authorList>
            <person name="Liu X."/>
            <person name="Lenzi L."/>
            <person name="Haldenby T S."/>
            <person name="Uol C."/>
        </authorList>
    </citation>
    <scope>NUCLEOTIDE SEQUENCE</scope>
</reference>
<keyword evidence="2" id="KW-0479">Metal-binding</keyword>
<feature type="compositionally biased region" description="Polar residues" evidence="8">
    <location>
        <begin position="814"/>
        <end position="828"/>
    </location>
</feature>
<feature type="compositionally biased region" description="Low complexity" evidence="8">
    <location>
        <begin position="44"/>
        <end position="56"/>
    </location>
</feature>
<comment type="caution">
    <text evidence="10">The sequence shown here is derived from an EMBL/GenBank/DDBJ whole genome shotgun (WGS) entry which is preliminary data.</text>
</comment>
<feature type="region of interest" description="Disordered" evidence="8">
    <location>
        <begin position="198"/>
        <end position="226"/>
    </location>
</feature>
<sequence>MASDLVTVRMPLLEKQSSKNECTTETHDSANRYKNATYYSAHSASSSESIESSNHNPAEKVVSGRSSISMEDEPSHCVANHTSVAALNYTNSGISYMYNGGFRYQIRRPVESWKFVETRKQDGSVLYLCRICGSGYKHKKSLNKHWKDKHSEVPCPEGSQVDEDDDDDEDSEDDIGETPVSGIILDKENIENCPPLGVTTAQPNSQTIAPQIHSPPPTTASSQLSPSMGTAACRRFSTPISRSGHRSTYIRRSSLLPSPLGVGQQGTKDFSFQYRKRFRPHNLHPVTAVYPSQNVEKPSAEQAPSAKRRLSALPYGETDKLTSPKGDRPENIASKCVQEGRQVYFQTDPKCTYPPILLKERNVVFKPEGKFIADGLTSAGTEICTPSHSTSKLVQDYQPLDLSTMKPAPNEQNECKVGVNSEVVSPKANSSEVNSCLLIGLLQTALNTLRGELGKESHSLDDRHKSGLRLSRTSTSLLFAIGTLLVALMDEHKDDLESKPDSKVPGAFADFPTRIPLSKDVPPYCTMPILPPVPGAALVSSALDPIESNMSVNAEEQFSLQSSFHDDTEHPRMSAVPRIVEQDIEKQVSMLHSNQHIVIPPNQEFSVTENVEQRHNDCVRPSFTCASTSQGNFQTDPHVRTSTETALTKNGEGYECAIVCPVCKFDARWFSELRAHMVNHSEHRMFGCCYCPYRAKWKWDVAKHMRRCPLGRHVAHLSNEALLRMVRYNPPPSGDILFNYFPQDGFPGVGLDRPPSPPTRTALETNTFILCNTKAARSEANPPHAEMVHTVPRSSEGFSSHPSVCEPPPIEASNADTANQHTSVTCSSDMDRSPEALVIVDSDLHIPRYGERTDYSVEGGKTSYFSSQHQAPVSMINERVEVAYTTKSEVIATSGLVCKLRKCTHCAFHSADDQEFKTHLQIHHNAPDPNSAFAGPANPSASNRQCVS</sequence>
<name>A0AAV2TWU5_CALDB</name>
<feature type="region of interest" description="Disordered" evidence="8">
    <location>
        <begin position="925"/>
        <end position="948"/>
    </location>
</feature>
<feature type="region of interest" description="Disordered" evidence="8">
    <location>
        <begin position="293"/>
        <end position="331"/>
    </location>
</feature>
<organism evidence="10 11">
    <name type="scientific">Calicophoron daubneyi</name>
    <name type="common">Rumen fluke</name>
    <name type="synonym">Paramphistomum daubneyi</name>
    <dbReference type="NCBI Taxonomy" id="300641"/>
    <lineage>
        <taxon>Eukaryota</taxon>
        <taxon>Metazoa</taxon>
        <taxon>Spiralia</taxon>
        <taxon>Lophotrochozoa</taxon>
        <taxon>Platyhelminthes</taxon>
        <taxon>Trematoda</taxon>
        <taxon>Digenea</taxon>
        <taxon>Plagiorchiida</taxon>
        <taxon>Pronocephalata</taxon>
        <taxon>Paramphistomoidea</taxon>
        <taxon>Paramphistomidae</taxon>
        <taxon>Calicophoron</taxon>
    </lineage>
</organism>
<dbReference type="Gene3D" id="3.30.160.60">
    <property type="entry name" value="Classic Zinc Finger"/>
    <property type="match status" value="1"/>
</dbReference>
<feature type="compositionally biased region" description="Acidic residues" evidence="8">
    <location>
        <begin position="160"/>
        <end position="176"/>
    </location>
</feature>
<feature type="compositionally biased region" description="Polar residues" evidence="8">
    <location>
        <begin position="792"/>
        <end position="802"/>
    </location>
</feature>
<keyword evidence="4 7" id="KW-0863">Zinc-finger</keyword>
<dbReference type="PROSITE" id="PS50157">
    <property type="entry name" value="ZINC_FINGER_C2H2_2"/>
    <property type="match status" value="1"/>
</dbReference>
<evidence type="ECO:0000256" key="1">
    <source>
        <dbReference type="ARBA" id="ARBA00004123"/>
    </source>
</evidence>
<evidence type="ECO:0000256" key="7">
    <source>
        <dbReference type="PROSITE-ProRule" id="PRU00042"/>
    </source>
</evidence>
<gene>
    <name evidence="10" type="ORF">CDAUBV1_LOCUS17156</name>
</gene>
<protein>
    <recommendedName>
        <fullName evidence="9">C2H2-type domain-containing protein</fullName>
    </recommendedName>
</protein>
<dbReference type="InterPro" id="IPR036236">
    <property type="entry name" value="Znf_C2H2_sf"/>
</dbReference>
<evidence type="ECO:0000313" key="10">
    <source>
        <dbReference type="EMBL" id="CAL5141854.1"/>
    </source>
</evidence>
<keyword evidence="5" id="KW-0862">Zinc</keyword>
<evidence type="ECO:0000259" key="9">
    <source>
        <dbReference type="PROSITE" id="PS50157"/>
    </source>
</evidence>
<dbReference type="InterPro" id="IPR013087">
    <property type="entry name" value="Znf_C2H2_type"/>
</dbReference>
<evidence type="ECO:0000256" key="6">
    <source>
        <dbReference type="ARBA" id="ARBA00023242"/>
    </source>
</evidence>
<feature type="domain" description="C2H2-type" evidence="9">
    <location>
        <begin position="127"/>
        <end position="151"/>
    </location>
</feature>
<feature type="compositionally biased region" description="Basic and acidic residues" evidence="8">
    <location>
        <begin position="317"/>
        <end position="330"/>
    </location>
</feature>
<evidence type="ECO:0000256" key="5">
    <source>
        <dbReference type="ARBA" id="ARBA00022833"/>
    </source>
</evidence>
<keyword evidence="3" id="KW-0677">Repeat</keyword>
<dbReference type="AlphaFoldDB" id="A0AAV2TWU5"/>
<evidence type="ECO:0000256" key="8">
    <source>
        <dbReference type="SAM" id="MobiDB-lite"/>
    </source>
</evidence>
<dbReference type="PROSITE" id="PS00028">
    <property type="entry name" value="ZINC_FINGER_C2H2_1"/>
    <property type="match status" value="1"/>
</dbReference>
<feature type="region of interest" description="Disordered" evidence="8">
    <location>
        <begin position="143"/>
        <end position="181"/>
    </location>
</feature>
<dbReference type="SMART" id="SM00355">
    <property type="entry name" value="ZnF_C2H2"/>
    <property type="match status" value="4"/>
</dbReference>
<feature type="region of interest" description="Disordered" evidence="8">
    <location>
        <begin position="778"/>
        <end position="830"/>
    </location>
</feature>
<feature type="region of interest" description="Disordered" evidence="8">
    <location>
        <begin position="44"/>
        <end position="74"/>
    </location>
</feature>
<feature type="compositionally biased region" description="Polar residues" evidence="8">
    <location>
        <begin position="199"/>
        <end position="209"/>
    </location>
</feature>
<dbReference type="SUPFAM" id="SSF57667">
    <property type="entry name" value="beta-beta-alpha zinc fingers"/>
    <property type="match status" value="1"/>
</dbReference>
<dbReference type="InterPro" id="IPR050888">
    <property type="entry name" value="ZnF_C2H2-type_TF"/>
</dbReference>